<gene>
    <name evidence="2" type="ORF">GSI01S_10_02010</name>
</gene>
<dbReference type="InterPro" id="IPR036086">
    <property type="entry name" value="ParB/Sulfiredoxin_sf"/>
</dbReference>
<dbReference type="AlphaFoldDB" id="L7LIB2"/>
<dbReference type="Gene3D" id="3.90.1530.10">
    <property type="entry name" value="Conserved hypothetical protein from pyrococcus furiosus pfu- 392566-001, ParB domain"/>
    <property type="match status" value="1"/>
</dbReference>
<accession>L7LIB2</accession>
<dbReference type="Proteomes" id="UP000035083">
    <property type="component" value="Unassembled WGS sequence"/>
</dbReference>
<evidence type="ECO:0000313" key="2">
    <source>
        <dbReference type="EMBL" id="GAC60609.1"/>
    </source>
</evidence>
<dbReference type="EMBL" id="BANU01000010">
    <property type="protein sequence ID" value="GAC60609.1"/>
    <property type="molecule type" value="Genomic_DNA"/>
</dbReference>
<feature type="region of interest" description="Disordered" evidence="1">
    <location>
        <begin position="88"/>
        <end position="177"/>
    </location>
</feature>
<evidence type="ECO:0000313" key="3">
    <source>
        <dbReference type="Proteomes" id="UP000035083"/>
    </source>
</evidence>
<name>L7LIB2_9ACTN</name>
<proteinExistence type="predicted"/>
<sequence>MVGFQVMPPLTADERAELEESIRINGVQVPILVSTDGTIVDGHHRDEIARKYNLHCPRTVSDKGEQELRGLAFSLNLHRRHLTREQKRQIVAESIKADPHLSDREHAKRTGASPSTAGAVRRDLEESGQVSNLDSRVSGDGRVRPATQPRRQATFTDESGDEIGGIVDGRDPDTMSDQDWIDAAYDADALNECHDDEIVPGFTADDIDDMQVHPESTPAKPKRRPIADQARDAGIDLTKVIERLNRIAADDRFESSKEKVAPQLRGHLTNAIESLQAVLDRINNSQGV</sequence>
<comment type="caution">
    <text evidence="2">The sequence shown here is derived from an EMBL/GenBank/DDBJ whole genome shotgun (WGS) entry which is preliminary data.</text>
</comment>
<evidence type="ECO:0000256" key="1">
    <source>
        <dbReference type="SAM" id="MobiDB-lite"/>
    </source>
</evidence>
<protein>
    <submittedName>
        <fullName evidence="2">Uncharacterized protein</fullName>
    </submittedName>
</protein>
<organism evidence="2 3">
    <name type="scientific">Gordonia sihwensis NBRC 108236</name>
    <dbReference type="NCBI Taxonomy" id="1223544"/>
    <lineage>
        <taxon>Bacteria</taxon>
        <taxon>Bacillati</taxon>
        <taxon>Actinomycetota</taxon>
        <taxon>Actinomycetes</taxon>
        <taxon>Mycobacteriales</taxon>
        <taxon>Gordoniaceae</taxon>
        <taxon>Gordonia</taxon>
    </lineage>
</organism>
<dbReference type="eggNOG" id="COG1475">
    <property type="taxonomic scope" value="Bacteria"/>
</dbReference>
<feature type="compositionally biased region" description="Basic and acidic residues" evidence="1">
    <location>
        <begin position="88"/>
        <end position="108"/>
    </location>
</feature>
<reference evidence="2 3" key="1">
    <citation type="submission" date="2012-12" db="EMBL/GenBank/DDBJ databases">
        <title>Whole genome shotgun sequence of Gordonia sihwensis NBRC 108236.</title>
        <authorList>
            <person name="Yoshida I."/>
            <person name="Hosoyama A."/>
            <person name="Tsuchikane K."/>
            <person name="Ando Y."/>
            <person name="Baba S."/>
            <person name="Ohji S."/>
            <person name="Hamada M."/>
            <person name="Tamura T."/>
            <person name="Yamazoe A."/>
            <person name="Yamazaki S."/>
            <person name="Fujita N."/>
        </authorList>
    </citation>
    <scope>NUCLEOTIDE SEQUENCE [LARGE SCALE GENOMIC DNA]</scope>
    <source>
        <strain evidence="2 3">NBRC 108236</strain>
    </source>
</reference>
<keyword evidence="3" id="KW-1185">Reference proteome</keyword>
<dbReference type="SUPFAM" id="SSF110849">
    <property type="entry name" value="ParB/Sulfiredoxin"/>
    <property type="match status" value="1"/>
</dbReference>